<keyword evidence="3" id="KW-1185">Reference proteome</keyword>
<dbReference type="InterPro" id="IPR011990">
    <property type="entry name" value="TPR-like_helical_dom_sf"/>
</dbReference>
<accession>A0ABR9HVC3</accession>
<dbReference type="PANTHER" id="PTHR10098">
    <property type="entry name" value="RAPSYN-RELATED"/>
    <property type="match status" value="1"/>
</dbReference>
<feature type="domain" description="CHAT" evidence="1">
    <location>
        <begin position="631"/>
        <end position="861"/>
    </location>
</feature>
<dbReference type="InterPro" id="IPR019734">
    <property type="entry name" value="TPR_rpt"/>
</dbReference>
<dbReference type="RefSeq" id="WP_192782216.1">
    <property type="nucleotide sequence ID" value="NZ_JADBEG010000001.1"/>
</dbReference>
<comment type="caution">
    <text evidence="2">The sequence shown here is derived from an EMBL/GenBank/DDBJ whole genome shotgun (WGS) entry which is preliminary data.</text>
</comment>
<organism evidence="2 3">
    <name type="scientific">Amycolatopsis lexingtonensis</name>
    <dbReference type="NCBI Taxonomy" id="218822"/>
    <lineage>
        <taxon>Bacteria</taxon>
        <taxon>Bacillati</taxon>
        <taxon>Actinomycetota</taxon>
        <taxon>Actinomycetes</taxon>
        <taxon>Pseudonocardiales</taxon>
        <taxon>Pseudonocardiaceae</taxon>
        <taxon>Amycolatopsis</taxon>
    </lineage>
</organism>
<evidence type="ECO:0000313" key="2">
    <source>
        <dbReference type="EMBL" id="MBE1494865.1"/>
    </source>
</evidence>
<dbReference type="EMBL" id="JADBEG010000001">
    <property type="protein sequence ID" value="MBE1494865.1"/>
    <property type="molecule type" value="Genomic_DNA"/>
</dbReference>
<name>A0ABR9HVC3_9PSEU</name>
<evidence type="ECO:0000313" key="3">
    <source>
        <dbReference type="Proteomes" id="UP000631670"/>
    </source>
</evidence>
<dbReference type="Proteomes" id="UP000631670">
    <property type="component" value="Unassembled WGS sequence"/>
</dbReference>
<dbReference type="SMART" id="SM00028">
    <property type="entry name" value="TPR"/>
    <property type="match status" value="4"/>
</dbReference>
<dbReference type="Gene3D" id="1.25.40.10">
    <property type="entry name" value="Tetratricopeptide repeat domain"/>
    <property type="match status" value="2"/>
</dbReference>
<dbReference type="PANTHER" id="PTHR10098:SF108">
    <property type="entry name" value="TETRATRICOPEPTIDE REPEAT PROTEIN 28"/>
    <property type="match status" value="1"/>
</dbReference>
<gene>
    <name evidence="2" type="ORF">H4696_001965</name>
</gene>
<reference evidence="2 3" key="1">
    <citation type="submission" date="2020-10" db="EMBL/GenBank/DDBJ databases">
        <title>Sequencing the genomes of 1000 actinobacteria strains.</title>
        <authorList>
            <person name="Klenk H.-P."/>
        </authorList>
    </citation>
    <scope>NUCLEOTIDE SEQUENCE [LARGE SCALE GENOMIC DNA]</scope>
    <source>
        <strain evidence="2 3">DSM 44653</strain>
    </source>
</reference>
<sequence>MTGAGAVPGLGHALAAVDLAYTAPPRARRLAKQALASAGGESEPLAVAERALGMAHTALGDLVRAEEHLLAAVEIADSAGFPVRAAEARGSMAYLLSLTGRFDDALTQADLAAPALDGVPRARLRMLRALVLTEAGRFDEAADGYRDALEELRRSDGDALLEGDIRNNRSIVHVHRRDWRAAQADLDRAEAAFTAIGHWGRLANVWHNRGLAEVARGDLPAALAAFDEAAERYRSSGRDPGLLPIERAEALLSALLVEDARREAEVAVARFAVQRNAVDLVQARLLLARASLLTGDLALAAEQAERARRSAIAQRRPGWAALAGYLGLRARWEGGDRGTAVIRAGRRSAAALMRAGWVMEALDARLIVARAALEAGRIVVARRELADPAFAHDGRPAEQQARAWHAQALLRLSEGDRAGAEHAILAGMRVLERFRASLGATELRVHAAGHAGELARMGLRLAMETGHPEPVLMWLERWRAGALMLRPARPADDLGLEAGLAELRQVMAELSTVTEHGGDTAALRRRQALLESAIRGRAHRANGDLGAEVGTLGSVSGLQAALGSAALVEYVTTNGDLHAVVVRNDLLRLHRLGPTAGIEHDLTALRFGLRRLAYGAGSSAVDELVALKAACLDRALIEPLLPEIGDRRLIIVPTGFLHAMPWAVLRSCAGRALSVAPSAALWLRAATTTDGSTGSRVFAAGPGLPHAAAEVVALAGRYRGARRLTGRNATATAVTAALDGAELAHIAAHGRFRTDNPLFSALRLADGPLTVYDLERLTRPPRHVILSACESGLPVVRPGDELLGLAAALLAMGSKSLVASVVPVPDHATRPLMLRLHRHLRRGAGPATALAMASRDCTDADPATRAAATGFLCYGAG</sequence>
<proteinExistence type="predicted"/>
<protein>
    <submittedName>
        <fullName evidence="2">Tetratricopeptide (TPR) repeat protein</fullName>
    </submittedName>
</protein>
<dbReference type="InterPro" id="IPR024983">
    <property type="entry name" value="CHAT_dom"/>
</dbReference>
<dbReference type="Pfam" id="PF12770">
    <property type="entry name" value="CHAT"/>
    <property type="match status" value="1"/>
</dbReference>
<dbReference type="SUPFAM" id="SSF48452">
    <property type="entry name" value="TPR-like"/>
    <property type="match status" value="2"/>
</dbReference>
<evidence type="ECO:0000259" key="1">
    <source>
        <dbReference type="Pfam" id="PF12770"/>
    </source>
</evidence>